<gene>
    <name evidence="4" type="ORF">LARSCL_LOCUS14925</name>
</gene>
<dbReference type="GO" id="GO:0005737">
    <property type="term" value="C:cytoplasm"/>
    <property type="evidence" value="ECO:0007669"/>
    <property type="project" value="TreeGrafter"/>
</dbReference>
<accession>A0AAV2AUA1</accession>
<dbReference type="GO" id="GO:0042026">
    <property type="term" value="P:protein refolding"/>
    <property type="evidence" value="ECO:0007669"/>
    <property type="project" value="TreeGrafter"/>
</dbReference>
<dbReference type="InterPro" id="IPR001436">
    <property type="entry name" value="Alpha-crystallin/sHSP_animal"/>
</dbReference>
<feature type="domain" description="SHSP" evidence="3">
    <location>
        <begin position="34"/>
        <end position="117"/>
    </location>
</feature>
<name>A0AAV2AUA1_9ARAC</name>
<comment type="similarity">
    <text evidence="1 2">Belongs to the small heat shock protein (HSP20) family.</text>
</comment>
<organism evidence="4 5">
    <name type="scientific">Larinioides sclopetarius</name>
    <dbReference type="NCBI Taxonomy" id="280406"/>
    <lineage>
        <taxon>Eukaryota</taxon>
        <taxon>Metazoa</taxon>
        <taxon>Ecdysozoa</taxon>
        <taxon>Arthropoda</taxon>
        <taxon>Chelicerata</taxon>
        <taxon>Arachnida</taxon>
        <taxon>Araneae</taxon>
        <taxon>Araneomorphae</taxon>
        <taxon>Entelegynae</taxon>
        <taxon>Araneoidea</taxon>
        <taxon>Araneidae</taxon>
        <taxon>Larinioides</taxon>
    </lineage>
</organism>
<dbReference type="InterPro" id="IPR002068">
    <property type="entry name" value="A-crystallin/Hsp20_dom"/>
</dbReference>
<dbReference type="GO" id="GO:0051082">
    <property type="term" value="F:unfolded protein binding"/>
    <property type="evidence" value="ECO:0007669"/>
    <property type="project" value="TreeGrafter"/>
</dbReference>
<dbReference type="GO" id="GO:0009408">
    <property type="term" value="P:response to heat"/>
    <property type="evidence" value="ECO:0007669"/>
    <property type="project" value="TreeGrafter"/>
</dbReference>
<dbReference type="EMBL" id="CAXIEN010000220">
    <property type="protein sequence ID" value="CAL1287623.1"/>
    <property type="molecule type" value="Genomic_DNA"/>
</dbReference>
<dbReference type="Pfam" id="PF00011">
    <property type="entry name" value="HSP20"/>
    <property type="match status" value="1"/>
</dbReference>
<dbReference type="PROSITE" id="PS01031">
    <property type="entry name" value="SHSP"/>
    <property type="match status" value="1"/>
</dbReference>
<sequence length="117" mass="13935">WWKIFDYFEHILDQYFGVSFFEDDLLSILGRSGRQANIVDSGQSEVKNENDKFQIELNVSQFKLEELDVQVVDEYVEIHRKHKEKSDEHGFVSREFTRRNMLSTHTRIGDCQFISKS</sequence>
<keyword evidence="5" id="KW-1185">Reference proteome</keyword>
<reference evidence="4 5" key="1">
    <citation type="submission" date="2024-04" db="EMBL/GenBank/DDBJ databases">
        <authorList>
            <person name="Rising A."/>
            <person name="Reimegard J."/>
            <person name="Sonavane S."/>
            <person name="Akerstrom W."/>
            <person name="Nylinder S."/>
            <person name="Hedman E."/>
            <person name="Kallberg Y."/>
        </authorList>
    </citation>
    <scope>NUCLEOTIDE SEQUENCE [LARGE SCALE GENOMIC DNA]</scope>
</reference>
<dbReference type="InterPro" id="IPR008978">
    <property type="entry name" value="HSP20-like_chaperone"/>
</dbReference>
<dbReference type="GO" id="GO:0005634">
    <property type="term" value="C:nucleus"/>
    <property type="evidence" value="ECO:0007669"/>
    <property type="project" value="TreeGrafter"/>
</dbReference>
<dbReference type="Proteomes" id="UP001497382">
    <property type="component" value="Unassembled WGS sequence"/>
</dbReference>
<dbReference type="AlphaFoldDB" id="A0AAV2AUA1"/>
<dbReference type="Gene3D" id="2.60.40.790">
    <property type="match status" value="1"/>
</dbReference>
<evidence type="ECO:0000256" key="2">
    <source>
        <dbReference type="RuleBase" id="RU003616"/>
    </source>
</evidence>
<evidence type="ECO:0000256" key="1">
    <source>
        <dbReference type="PROSITE-ProRule" id="PRU00285"/>
    </source>
</evidence>
<dbReference type="PANTHER" id="PTHR45640">
    <property type="entry name" value="HEAT SHOCK PROTEIN HSP-12.2-RELATED"/>
    <property type="match status" value="1"/>
</dbReference>
<evidence type="ECO:0000313" key="5">
    <source>
        <dbReference type="Proteomes" id="UP001497382"/>
    </source>
</evidence>
<comment type="caution">
    <text evidence="4">The sequence shown here is derived from an EMBL/GenBank/DDBJ whole genome shotgun (WGS) entry which is preliminary data.</text>
</comment>
<dbReference type="PANTHER" id="PTHR45640:SF26">
    <property type="entry name" value="RE23625P"/>
    <property type="match status" value="1"/>
</dbReference>
<evidence type="ECO:0000313" key="4">
    <source>
        <dbReference type="EMBL" id="CAL1287623.1"/>
    </source>
</evidence>
<dbReference type="SUPFAM" id="SSF49764">
    <property type="entry name" value="HSP20-like chaperones"/>
    <property type="match status" value="1"/>
</dbReference>
<proteinExistence type="inferred from homology"/>
<evidence type="ECO:0000259" key="3">
    <source>
        <dbReference type="PROSITE" id="PS01031"/>
    </source>
</evidence>
<feature type="non-terminal residue" evidence="4">
    <location>
        <position position="1"/>
    </location>
</feature>
<protein>
    <recommendedName>
        <fullName evidence="3">SHSP domain-containing protein</fullName>
    </recommendedName>
</protein>